<evidence type="ECO:0000256" key="1">
    <source>
        <dbReference type="ARBA" id="ARBA00004418"/>
    </source>
</evidence>
<evidence type="ECO:0000313" key="11">
    <source>
        <dbReference type="EMBL" id="MBF9222729.1"/>
    </source>
</evidence>
<evidence type="ECO:0000256" key="6">
    <source>
        <dbReference type="ARBA" id="ARBA00023002"/>
    </source>
</evidence>
<keyword evidence="2 8" id="KW-0349">Heme</keyword>
<evidence type="ECO:0000313" key="12">
    <source>
        <dbReference type="Proteomes" id="UP000618931"/>
    </source>
</evidence>
<evidence type="ECO:0000256" key="8">
    <source>
        <dbReference type="PROSITE-ProRule" id="PRU00433"/>
    </source>
</evidence>
<dbReference type="Pfam" id="PF03150">
    <property type="entry name" value="CCP_MauG"/>
    <property type="match status" value="1"/>
</dbReference>
<dbReference type="PANTHER" id="PTHR30600">
    <property type="entry name" value="CYTOCHROME C PEROXIDASE-RELATED"/>
    <property type="match status" value="1"/>
</dbReference>
<keyword evidence="4 9" id="KW-0732">Signal</keyword>
<dbReference type="PROSITE" id="PS51007">
    <property type="entry name" value="CYTC"/>
    <property type="match status" value="2"/>
</dbReference>
<dbReference type="InterPro" id="IPR026259">
    <property type="entry name" value="MauG/Cytc_peroxidase"/>
</dbReference>
<dbReference type="SUPFAM" id="SSF46626">
    <property type="entry name" value="Cytochrome c"/>
    <property type="match status" value="2"/>
</dbReference>
<reference evidence="11 12" key="1">
    <citation type="submission" date="2020-11" db="EMBL/GenBank/DDBJ databases">
        <authorList>
            <person name="Kim M.K."/>
        </authorList>
    </citation>
    <scope>NUCLEOTIDE SEQUENCE [LARGE SCALE GENOMIC DNA]</scope>
    <source>
        <strain evidence="11 12">BT662</strain>
    </source>
</reference>
<dbReference type="InterPro" id="IPR051395">
    <property type="entry name" value="Cytochrome_c_Peroxidase/MauG"/>
</dbReference>
<dbReference type="Pfam" id="PF00034">
    <property type="entry name" value="Cytochrom_C"/>
    <property type="match status" value="1"/>
</dbReference>
<dbReference type="Proteomes" id="UP000618931">
    <property type="component" value="Unassembled WGS sequence"/>
</dbReference>
<evidence type="ECO:0000256" key="7">
    <source>
        <dbReference type="ARBA" id="ARBA00023004"/>
    </source>
</evidence>
<evidence type="ECO:0000256" key="3">
    <source>
        <dbReference type="ARBA" id="ARBA00022723"/>
    </source>
</evidence>
<comment type="subcellular location">
    <subcellularLocation>
        <location evidence="1">Periplasm</location>
    </subcellularLocation>
</comment>
<keyword evidence="7 8" id="KW-0408">Iron</keyword>
<gene>
    <name evidence="11" type="ORF">I2H31_16620</name>
</gene>
<dbReference type="InterPro" id="IPR009056">
    <property type="entry name" value="Cyt_c-like_dom"/>
</dbReference>
<dbReference type="PANTHER" id="PTHR30600:SF10">
    <property type="entry name" value="BLL6722 PROTEIN"/>
    <property type="match status" value="1"/>
</dbReference>
<keyword evidence="3 8" id="KW-0479">Metal-binding</keyword>
<comment type="caution">
    <text evidence="11">The sequence shown here is derived from an EMBL/GenBank/DDBJ whole genome shotgun (WGS) entry which is preliminary data.</text>
</comment>
<feature type="chain" id="PRO_5045990917" evidence="9">
    <location>
        <begin position="22"/>
        <end position="358"/>
    </location>
</feature>
<keyword evidence="6" id="KW-0560">Oxidoreductase</keyword>
<evidence type="ECO:0000259" key="10">
    <source>
        <dbReference type="PROSITE" id="PS51007"/>
    </source>
</evidence>
<accession>A0ABS0I6Y5</accession>
<evidence type="ECO:0000256" key="9">
    <source>
        <dbReference type="SAM" id="SignalP"/>
    </source>
</evidence>
<name>A0ABS0I6Y5_9BACT</name>
<dbReference type="InterPro" id="IPR004852">
    <property type="entry name" value="Di-haem_cyt_c_peroxidsae"/>
</dbReference>
<keyword evidence="12" id="KW-1185">Reference proteome</keyword>
<evidence type="ECO:0000256" key="4">
    <source>
        <dbReference type="ARBA" id="ARBA00022729"/>
    </source>
</evidence>
<evidence type="ECO:0000256" key="2">
    <source>
        <dbReference type="ARBA" id="ARBA00022617"/>
    </source>
</evidence>
<organism evidence="11 12">
    <name type="scientific">Hymenobacter ruricola</name>
    <dbReference type="NCBI Taxonomy" id="2791023"/>
    <lineage>
        <taxon>Bacteria</taxon>
        <taxon>Pseudomonadati</taxon>
        <taxon>Bacteroidota</taxon>
        <taxon>Cytophagia</taxon>
        <taxon>Cytophagales</taxon>
        <taxon>Hymenobacteraceae</taxon>
        <taxon>Hymenobacter</taxon>
    </lineage>
</organism>
<dbReference type="PIRSF" id="PIRSF000294">
    <property type="entry name" value="Cytochrome-c_peroxidase"/>
    <property type="match status" value="1"/>
</dbReference>
<evidence type="ECO:0000256" key="5">
    <source>
        <dbReference type="ARBA" id="ARBA00022764"/>
    </source>
</evidence>
<feature type="domain" description="Cytochrome c" evidence="10">
    <location>
        <begin position="204"/>
        <end position="326"/>
    </location>
</feature>
<dbReference type="InterPro" id="IPR036909">
    <property type="entry name" value="Cyt_c-like_dom_sf"/>
</dbReference>
<dbReference type="EMBL" id="JADQDM010000009">
    <property type="protein sequence ID" value="MBF9222729.1"/>
    <property type="molecule type" value="Genomic_DNA"/>
</dbReference>
<keyword evidence="5" id="KW-0574">Periplasm</keyword>
<sequence>MALAAASLTLLGAVAFGPAPADGGPVPLVQPAGWPRPTYDATRNPLTGAGVALGRALFYDPGLSRDGTISCASCHLQATGFTHVDHAVSHGIEGRLGRRNSLALVNLAWNPTFHWDGGVNQLDVQALNPITNAAEMDNTLAAVVGTLTRSRAYRGQFARAFRGDSVVTGQRVLLALAQFTSGLVSYRSRYDKYVRHEAGGEFSAQELNGLALFRANCASCHREPLFTDYSFQNNGLALDSQAPDAGRAAITGRAADSLRFRVPSLRNIERTAPYMHDGRFRRLRDVLHHYTAGLHQSATLAPQLRAPLRLSPDEQKDLTAFLLTLTDHDFLTDSRFAYPGAGPAFPTDPAAIQPIPTP</sequence>
<dbReference type="Gene3D" id="1.10.760.10">
    <property type="entry name" value="Cytochrome c-like domain"/>
    <property type="match status" value="2"/>
</dbReference>
<feature type="domain" description="Cytochrome c" evidence="10">
    <location>
        <begin position="49"/>
        <end position="147"/>
    </location>
</feature>
<feature type="signal peptide" evidence="9">
    <location>
        <begin position="1"/>
        <end position="21"/>
    </location>
</feature>
<protein>
    <submittedName>
        <fullName evidence="11">C-type cytochrome</fullName>
    </submittedName>
</protein>
<proteinExistence type="predicted"/>